<proteinExistence type="predicted"/>
<dbReference type="InterPro" id="IPR011032">
    <property type="entry name" value="GroES-like_sf"/>
</dbReference>
<reference evidence="3" key="1">
    <citation type="submission" date="2017-02" db="UniProtKB">
        <authorList>
            <consortium name="WormBaseParasite"/>
        </authorList>
    </citation>
    <scope>IDENTIFICATION</scope>
</reference>
<reference evidence="1 2" key="2">
    <citation type="submission" date="2018-11" db="EMBL/GenBank/DDBJ databases">
        <authorList>
            <consortium name="Pathogen Informatics"/>
        </authorList>
    </citation>
    <scope>NUCLEOTIDE SEQUENCE [LARGE SCALE GENOMIC DNA]</scope>
</reference>
<name>A0A0M3KFF2_ANISI</name>
<dbReference type="Proteomes" id="UP000267096">
    <property type="component" value="Unassembled WGS sequence"/>
</dbReference>
<dbReference type="AlphaFoldDB" id="A0A0M3KFF2"/>
<evidence type="ECO:0000313" key="3">
    <source>
        <dbReference type="WBParaSite" id="ASIM_0001971201-mRNA-1"/>
    </source>
</evidence>
<dbReference type="OrthoDB" id="5866880at2759"/>
<evidence type="ECO:0000313" key="1">
    <source>
        <dbReference type="EMBL" id="VDK67547.1"/>
    </source>
</evidence>
<dbReference type="SUPFAM" id="SSF50129">
    <property type="entry name" value="GroES-like"/>
    <property type="match status" value="1"/>
</dbReference>
<keyword evidence="2" id="KW-1185">Reference proteome</keyword>
<organism evidence="3">
    <name type="scientific">Anisakis simplex</name>
    <name type="common">Herring worm</name>
    <dbReference type="NCBI Taxonomy" id="6269"/>
    <lineage>
        <taxon>Eukaryota</taxon>
        <taxon>Metazoa</taxon>
        <taxon>Ecdysozoa</taxon>
        <taxon>Nematoda</taxon>
        <taxon>Chromadorea</taxon>
        <taxon>Rhabditida</taxon>
        <taxon>Spirurina</taxon>
        <taxon>Ascaridomorpha</taxon>
        <taxon>Ascaridoidea</taxon>
        <taxon>Anisakidae</taxon>
        <taxon>Anisakis</taxon>
        <taxon>Anisakis simplex complex</taxon>
    </lineage>
</organism>
<evidence type="ECO:0000313" key="2">
    <source>
        <dbReference type="Proteomes" id="UP000267096"/>
    </source>
</evidence>
<dbReference type="WBParaSite" id="ASIM_0001971201-mRNA-1">
    <property type="protein sequence ID" value="ASIM_0001971201-mRNA-1"/>
    <property type="gene ID" value="ASIM_0001971201"/>
</dbReference>
<dbReference type="Gene3D" id="3.90.180.10">
    <property type="entry name" value="Medium-chain alcohol dehydrogenases, catalytic domain"/>
    <property type="match status" value="1"/>
</dbReference>
<dbReference type="EMBL" id="UYRR01036620">
    <property type="protein sequence ID" value="VDK67547.1"/>
    <property type="molecule type" value="Genomic_DNA"/>
</dbReference>
<gene>
    <name evidence="1" type="ORF">ASIM_LOCUS19100</name>
</gene>
<accession>A0A0M3KFF2</accession>
<sequence length="254" mass="28329">MSDFLRYHRDSSTSSVTSTEEEECVERCLKRRNLTSAWTSSTDIATDLSDITTSANNNNSNTLSSLSSPSSSNSNSSSSAFCVFQRKKRKLSRCRIADYSCFPMMSDSQAPHQSQQQQSCSSSAPLFTRARYQFDTSIISRHFNGYNNIINHTNNDDHPPISEHLSYNKRIVFIKRPVLGENNFPTVDCFHCEECPAPNQSDVDDGQCIIRTLFLSVDPAQVRVDYLEPFEPGELVDGLEGIGVVEMASPASVI</sequence>
<protein>
    <submittedName>
        <fullName evidence="3">Velvet domain-containing protein</fullName>
    </submittedName>
</protein>